<feature type="transmembrane region" description="Helical" evidence="1">
    <location>
        <begin position="105"/>
        <end position="128"/>
    </location>
</feature>
<reference evidence="2" key="1">
    <citation type="submission" date="2013-04" db="EMBL/GenBank/DDBJ databases">
        <title>The Genome Sequence of Fonticula alba ATCC 38817.</title>
        <authorList>
            <consortium name="The Broad Institute Genomics Platform"/>
            <person name="Russ C."/>
            <person name="Cuomo C."/>
            <person name="Burger G."/>
            <person name="Gray M.W."/>
            <person name="Holland P.W.H."/>
            <person name="King N."/>
            <person name="Lang F.B.F."/>
            <person name="Roger A.J."/>
            <person name="Ruiz-Trillo I."/>
            <person name="Brown M."/>
            <person name="Walker B."/>
            <person name="Young S."/>
            <person name="Zeng Q."/>
            <person name="Gargeya S."/>
            <person name="Fitzgerald M."/>
            <person name="Haas B."/>
            <person name="Abouelleil A."/>
            <person name="Allen A.W."/>
            <person name="Alvarado L."/>
            <person name="Arachchi H.M."/>
            <person name="Berlin A.M."/>
            <person name="Chapman S.B."/>
            <person name="Gainer-Dewar J."/>
            <person name="Goldberg J."/>
            <person name="Griggs A."/>
            <person name="Gujja S."/>
            <person name="Hansen M."/>
            <person name="Howarth C."/>
            <person name="Imamovic A."/>
            <person name="Ireland A."/>
            <person name="Larimer J."/>
            <person name="McCowan C."/>
            <person name="Murphy C."/>
            <person name="Pearson M."/>
            <person name="Poon T.W."/>
            <person name="Priest M."/>
            <person name="Roberts A."/>
            <person name="Saif S."/>
            <person name="Shea T."/>
            <person name="Sisk P."/>
            <person name="Sykes S."/>
            <person name="Wortman J."/>
            <person name="Nusbaum C."/>
            <person name="Birren B."/>
        </authorList>
    </citation>
    <scope>NUCLEOTIDE SEQUENCE [LARGE SCALE GENOMIC DNA]</scope>
    <source>
        <strain evidence="2">ATCC 38817</strain>
    </source>
</reference>
<name>A0A058Z2J5_FONAL</name>
<feature type="transmembrane region" description="Helical" evidence="1">
    <location>
        <begin position="327"/>
        <end position="351"/>
    </location>
</feature>
<dbReference type="AlphaFoldDB" id="A0A058Z2J5"/>
<organism evidence="2">
    <name type="scientific">Fonticula alba</name>
    <name type="common">Slime mold</name>
    <dbReference type="NCBI Taxonomy" id="691883"/>
    <lineage>
        <taxon>Eukaryota</taxon>
        <taxon>Rotosphaerida</taxon>
        <taxon>Fonticulaceae</taxon>
        <taxon>Fonticula</taxon>
    </lineage>
</organism>
<keyword evidence="1" id="KW-0472">Membrane</keyword>
<dbReference type="GeneID" id="20530002"/>
<feature type="transmembrane region" description="Helical" evidence="1">
    <location>
        <begin position="196"/>
        <end position="219"/>
    </location>
</feature>
<keyword evidence="1" id="KW-0812">Transmembrane</keyword>
<gene>
    <name evidence="2" type="ORF">H696_05277</name>
</gene>
<dbReference type="InterPro" id="IPR041113">
    <property type="entry name" value="Heliorhodopsin"/>
</dbReference>
<protein>
    <submittedName>
        <fullName evidence="2">Uncharacterized protein</fullName>
    </submittedName>
</protein>
<dbReference type="Proteomes" id="UP000030693">
    <property type="component" value="Unassembled WGS sequence"/>
</dbReference>
<dbReference type="EMBL" id="KB932209">
    <property type="protein sequence ID" value="KCV68361.1"/>
    <property type="molecule type" value="Genomic_DNA"/>
</dbReference>
<dbReference type="RefSeq" id="XP_009497415.1">
    <property type="nucleotide sequence ID" value="XM_009499140.1"/>
</dbReference>
<feature type="transmembrane region" description="Helical" evidence="1">
    <location>
        <begin position="257"/>
        <end position="279"/>
    </location>
</feature>
<evidence type="ECO:0000313" key="2">
    <source>
        <dbReference type="EMBL" id="KCV68361.1"/>
    </source>
</evidence>
<accession>A0A058Z2J5</accession>
<feature type="transmembrane region" description="Helical" evidence="1">
    <location>
        <begin position="162"/>
        <end position="184"/>
    </location>
</feature>
<dbReference type="Pfam" id="PF18761">
    <property type="entry name" value="Heliorhodopsin"/>
    <property type="match status" value="1"/>
</dbReference>
<sequence>MNDSLNEDPSMQATYAEGFPMAKSMPSPPQTSRPLVVEPVEAVRTTVTRTTTVTPVQQEIVEPRGPVIYQPPNPPVVPDGEARRFSVVSPYSKYRDPQQIRRLRWIYIIAGLLMLAQMIVLVAIAGSLNQPKYRIYTMFAGYARGDRRFRYINLHPRGFMTVAPYVSIFMGIIGACYLLGGIFAGKMQSSIARRGINYWHWFGMLLSFTWLSFIVAWAVGVSDMFLLMNIAFLTFGMVGLWLMQHVVNPPVDGTRNFWGHIMGWIPFLMISTTLMAFLWNRENRSANALIYVAVFLTVVLYLLIGLVQMFHFIKHRRYEASYTTDKIYLFLNFIFLSAIGWVIFACFTGKFNDFDTDDPK</sequence>
<proteinExistence type="predicted"/>
<feature type="transmembrane region" description="Helical" evidence="1">
    <location>
        <begin position="285"/>
        <end position="307"/>
    </location>
</feature>
<evidence type="ECO:0000256" key="1">
    <source>
        <dbReference type="SAM" id="Phobius"/>
    </source>
</evidence>
<keyword evidence="1" id="KW-1133">Transmembrane helix</keyword>
<feature type="transmembrane region" description="Helical" evidence="1">
    <location>
        <begin position="225"/>
        <end position="245"/>
    </location>
</feature>
<evidence type="ECO:0000313" key="3">
    <source>
        <dbReference type="Proteomes" id="UP000030693"/>
    </source>
</evidence>
<keyword evidence="3" id="KW-1185">Reference proteome</keyword>